<dbReference type="RefSeq" id="WP_170280003.1">
    <property type="nucleotide sequence ID" value="NZ_JABEQY010000004.1"/>
</dbReference>
<organism evidence="1 2">
    <name type="scientific">Rhizobium laguerreae</name>
    <dbReference type="NCBI Taxonomy" id="1076926"/>
    <lineage>
        <taxon>Bacteria</taxon>
        <taxon>Pseudomonadati</taxon>
        <taxon>Pseudomonadota</taxon>
        <taxon>Alphaproteobacteria</taxon>
        <taxon>Hyphomicrobiales</taxon>
        <taxon>Rhizobiaceae</taxon>
        <taxon>Rhizobium/Agrobacterium group</taxon>
        <taxon>Rhizobium</taxon>
    </lineage>
</organism>
<protein>
    <submittedName>
        <fullName evidence="1">Uncharacterized protein</fullName>
    </submittedName>
</protein>
<proteinExistence type="predicted"/>
<dbReference type="EMBL" id="JABEQY010000004">
    <property type="protein sequence ID" value="NNH62835.1"/>
    <property type="molecule type" value="Genomic_DNA"/>
</dbReference>
<evidence type="ECO:0000313" key="2">
    <source>
        <dbReference type="Proteomes" id="UP000530654"/>
    </source>
</evidence>
<gene>
    <name evidence="1" type="ORF">HLI17_05920</name>
</gene>
<comment type="caution">
    <text evidence="1">The sequence shown here is derived from an EMBL/GenBank/DDBJ whole genome shotgun (WGS) entry which is preliminary data.</text>
</comment>
<reference evidence="1 2" key="1">
    <citation type="submission" date="2020-04" db="EMBL/GenBank/DDBJ databases">
        <title>Rhizobium bacterial biofertilizers improve the content of phenolic compounds of Lactuca sativa L. under non-saline and saline-stress conditions.</title>
        <authorList>
            <person name="Ayuso-Calles M."/>
            <person name="Garcia-Estevez I."/>
            <person name="Jimenez-Gomez A."/>
            <person name="Flores-Felix J.D."/>
            <person name="Escribano-Bailon M."/>
            <person name="Rivas R."/>
        </authorList>
    </citation>
    <scope>NUCLEOTIDE SEQUENCE [LARGE SCALE GENOMIC DNA]</scope>
    <source>
        <strain evidence="1 2">GPTR02</strain>
    </source>
</reference>
<accession>A0A7Y2R1W0</accession>
<evidence type="ECO:0000313" key="1">
    <source>
        <dbReference type="EMBL" id="NNH62835.1"/>
    </source>
</evidence>
<dbReference type="Proteomes" id="UP000530654">
    <property type="component" value="Unassembled WGS sequence"/>
</dbReference>
<sequence length="72" mass="7932">MKQVFQEISCAGGVQIALFAAPLISLIPDIISPIIVNDQFHPFVFSYPYESKRFDLLGDAHHVEAWGDATVG</sequence>
<name>A0A7Y2R1W0_9HYPH</name>
<dbReference type="AlphaFoldDB" id="A0A7Y2R1W0"/>